<comment type="caution">
    <text evidence="2">The sequence shown here is derived from an EMBL/GenBank/DDBJ whole genome shotgun (WGS) entry which is preliminary data.</text>
</comment>
<sequence length="139" mass="16088">HLIHSCFLFSSYLLSAVICSHSEQKNPKFLGVGFFRLFSGPRLTFFSVLASTDSLRFLPFNPFLLPFSFVSTICRLFAAILSRKIHNFWGSDFSDFFQVRGLRFFRCWPQLTPCVFSHLIHSCFLFSSYLLSAGYLQPF</sequence>
<protein>
    <recommendedName>
        <fullName evidence="4">Secreted protein</fullName>
    </recommendedName>
</protein>
<evidence type="ECO:0000256" key="1">
    <source>
        <dbReference type="SAM" id="SignalP"/>
    </source>
</evidence>
<organism evidence="2 3">
    <name type="scientific">Albula glossodonta</name>
    <name type="common">roundjaw bonefish</name>
    <dbReference type="NCBI Taxonomy" id="121402"/>
    <lineage>
        <taxon>Eukaryota</taxon>
        <taxon>Metazoa</taxon>
        <taxon>Chordata</taxon>
        <taxon>Craniata</taxon>
        <taxon>Vertebrata</taxon>
        <taxon>Euteleostomi</taxon>
        <taxon>Actinopterygii</taxon>
        <taxon>Neopterygii</taxon>
        <taxon>Teleostei</taxon>
        <taxon>Albuliformes</taxon>
        <taxon>Albulidae</taxon>
        <taxon>Albula</taxon>
    </lineage>
</organism>
<gene>
    <name evidence="2" type="ORF">JZ751_010207</name>
</gene>
<feature type="non-terminal residue" evidence="2">
    <location>
        <position position="1"/>
    </location>
</feature>
<keyword evidence="1" id="KW-0732">Signal</keyword>
<dbReference type="Proteomes" id="UP000824540">
    <property type="component" value="Unassembled WGS sequence"/>
</dbReference>
<proteinExistence type="predicted"/>
<dbReference type="AlphaFoldDB" id="A0A8T2MWM7"/>
<name>A0A8T2MWM7_9TELE</name>
<evidence type="ECO:0000313" key="3">
    <source>
        <dbReference type="Proteomes" id="UP000824540"/>
    </source>
</evidence>
<evidence type="ECO:0008006" key="4">
    <source>
        <dbReference type="Google" id="ProtNLM"/>
    </source>
</evidence>
<reference evidence="2" key="1">
    <citation type="thesis" date="2021" institute="BYU ScholarsArchive" country="Provo, UT, USA">
        <title>Applications of and Algorithms for Genome Assembly and Genomic Analyses with an Emphasis on Marine Teleosts.</title>
        <authorList>
            <person name="Pickett B.D."/>
        </authorList>
    </citation>
    <scope>NUCLEOTIDE SEQUENCE</scope>
    <source>
        <strain evidence="2">HI-2016</strain>
    </source>
</reference>
<feature type="chain" id="PRO_5035870789" description="Secreted protein" evidence="1">
    <location>
        <begin position="23"/>
        <end position="139"/>
    </location>
</feature>
<feature type="signal peptide" evidence="1">
    <location>
        <begin position="1"/>
        <end position="22"/>
    </location>
</feature>
<evidence type="ECO:0000313" key="2">
    <source>
        <dbReference type="EMBL" id="KAG9328837.1"/>
    </source>
</evidence>
<accession>A0A8T2MWM7</accession>
<keyword evidence="3" id="KW-1185">Reference proteome</keyword>
<dbReference type="EMBL" id="JAFBMS010001769">
    <property type="protein sequence ID" value="KAG9328837.1"/>
    <property type="molecule type" value="Genomic_DNA"/>
</dbReference>